<dbReference type="InterPro" id="IPR000225">
    <property type="entry name" value="Armadillo"/>
</dbReference>
<dbReference type="PANTHER" id="PTHR46710">
    <property type="entry name" value="ARM REPEAT PROTEIN INTERACTING WITH ABF2"/>
    <property type="match status" value="1"/>
</dbReference>
<accession>A0A8J5LEI3</accession>
<dbReference type="InterPro" id="IPR016024">
    <property type="entry name" value="ARM-type_fold"/>
</dbReference>
<evidence type="ECO:0000313" key="2">
    <source>
        <dbReference type="Proteomes" id="UP000734854"/>
    </source>
</evidence>
<dbReference type="PANTHER" id="PTHR46710:SF1">
    <property type="entry name" value="ARM REPEAT PROTEIN INTERACTING WITH ABF2"/>
    <property type="match status" value="1"/>
</dbReference>
<dbReference type="AlphaFoldDB" id="A0A8J5LEI3"/>
<keyword evidence="2" id="KW-1185">Reference proteome</keyword>
<dbReference type="EMBL" id="JACMSC010000008">
    <property type="protein sequence ID" value="KAG6509968.1"/>
    <property type="molecule type" value="Genomic_DNA"/>
</dbReference>
<evidence type="ECO:0008006" key="3">
    <source>
        <dbReference type="Google" id="ProtNLM"/>
    </source>
</evidence>
<dbReference type="Gene3D" id="1.25.10.10">
    <property type="entry name" value="Leucine-rich Repeat Variant"/>
    <property type="match status" value="1"/>
</dbReference>
<gene>
    <name evidence="1" type="ORF">ZIOFF_027976</name>
</gene>
<name>A0A8J5LEI3_ZINOF</name>
<dbReference type="InterPro" id="IPR044282">
    <property type="entry name" value="ABAP1/ARIA"/>
</dbReference>
<comment type="caution">
    <text evidence="1">The sequence shown here is derived from an EMBL/GenBank/DDBJ whole genome shotgun (WGS) entry which is preliminary data.</text>
</comment>
<proteinExistence type="predicted"/>
<dbReference type="Proteomes" id="UP000734854">
    <property type="component" value="Unassembled WGS sequence"/>
</dbReference>
<dbReference type="InterPro" id="IPR011989">
    <property type="entry name" value="ARM-like"/>
</dbReference>
<dbReference type="SMART" id="SM00185">
    <property type="entry name" value="ARM"/>
    <property type="match status" value="2"/>
</dbReference>
<evidence type="ECO:0000313" key="1">
    <source>
        <dbReference type="EMBL" id="KAG6509968.1"/>
    </source>
</evidence>
<reference evidence="1 2" key="1">
    <citation type="submission" date="2020-08" db="EMBL/GenBank/DDBJ databases">
        <title>Plant Genome Project.</title>
        <authorList>
            <person name="Zhang R.-G."/>
        </authorList>
    </citation>
    <scope>NUCLEOTIDE SEQUENCE [LARGE SCALE GENOMIC DNA]</scope>
    <source>
        <tissue evidence="1">Rhizome</tissue>
    </source>
</reference>
<dbReference type="SUPFAM" id="SSF48371">
    <property type="entry name" value="ARM repeat"/>
    <property type="match status" value="1"/>
</dbReference>
<organism evidence="1 2">
    <name type="scientific">Zingiber officinale</name>
    <name type="common">Ginger</name>
    <name type="synonym">Amomum zingiber</name>
    <dbReference type="NCBI Taxonomy" id="94328"/>
    <lineage>
        <taxon>Eukaryota</taxon>
        <taxon>Viridiplantae</taxon>
        <taxon>Streptophyta</taxon>
        <taxon>Embryophyta</taxon>
        <taxon>Tracheophyta</taxon>
        <taxon>Spermatophyta</taxon>
        <taxon>Magnoliopsida</taxon>
        <taxon>Liliopsida</taxon>
        <taxon>Zingiberales</taxon>
        <taxon>Zingiberaceae</taxon>
        <taxon>Zingiber</taxon>
    </lineage>
</organism>
<sequence length="121" mass="13014">MAALAEEIGLLSTRFMEGCAHALGLFAMKSEHHQLINDAAALQPVIGLLSSCCTESQREAALLLGQFASADSECKVQIVQRDALRPLTEMLQSSNVQPKEMSAFAFGRLAQDSHNQAIGVQ</sequence>
<protein>
    <recommendedName>
        <fullName evidence="3">ARM repeat superfamily protein</fullName>
    </recommendedName>
</protein>